<organism evidence="4 5">
    <name type="scientific">Labrys miyagiensis</name>
    <dbReference type="NCBI Taxonomy" id="346912"/>
    <lineage>
        <taxon>Bacteria</taxon>
        <taxon>Pseudomonadati</taxon>
        <taxon>Pseudomonadota</taxon>
        <taxon>Alphaproteobacteria</taxon>
        <taxon>Hyphomicrobiales</taxon>
        <taxon>Xanthobacteraceae</taxon>
        <taxon>Labrys</taxon>
    </lineage>
</organism>
<dbReference type="Pfam" id="PF01370">
    <property type="entry name" value="Epimerase"/>
    <property type="match status" value="1"/>
</dbReference>
<comment type="caution">
    <text evidence="4">The sequence shown here is derived from an EMBL/GenBank/DDBJ whole genome shotgun (WGS) entry which is preliminary data.</text>
</comment>
<evidence type="ECO:0000256" key="1">
    <source>
        <dbReference type="ARBA" id="ARBA00005125"/>
    </source>
</evidence>
<dbReference type="CDD" id="cd08946">
    <property type="entry name" value="SDR_e"/>
    <property type="match status" value="1"/>
</dbReference>
<reference evidence="5" key="1">
    <citation type="journal article" date="2019" name="Int. J. Syst. Evol. Microbiol.">
        <title>The Global Catalogue of Microorganisms (GCM) 10K type strain sequencing project: providing services to taxonomists for standard genome sequencing and annotation.</title>
        <authorList>
            <consortium name="The Broad Institute Genomics Platform"/>
            <consortium name="The Broad Institute Genome Sequencing Center for Infectious Disease"/>
            <person name="Wu L."/>
            <person name="Ma J."/>
        </authorList>
    </citation>
    <scope>NUCLEOTIDE SEQUENCE [LARGE SCALE GENOMIC DNA]</scope>
    <source>
        <strain evidence="5">NBRC 101365</strain>
    </source>
</reference>
<comment type="similarity">
    <text evidence="2">Belongs to the NAD(P)-dependent epimerase/dehydratase family.</text>
</comment>
<dbReference type="InterPro" id="IPR001509">
    <property type="entry name" value="Epimerase_deHydtase"/>
</dbReference>
<evidence type="ECO:0000256" key="2">
    <source>
        <dbReference type="ARBA" id="ARBA00007637"/>
    </source>
</evidence>
<dbReference type="RefSeq" id="WP_284315668.1">
    <property type="nucleotide sequence ID" value="NZ_BSPC01000066.1"/>
</dbReference>
<dbReference type="PANTHER" id="PTHR43000">
    <property type="entry name" value="DTDP-D-GLUCOSE 4,6-DEHYDRATASE-RELATED"/>
    <property type="match status" value="1"/>
</dbReference>
<gene>
    <name evidence="4" type="ORF">GCM10007874_57270</name>
</gene>
<comment type="pathway">
    <text evidence="1">Bacterial outer membrane biogenesis; LPS O-antigen biosynthesis.</text>
</comment>
<dbReference type="Proteomes" id="UP001156882">
    <property type="component" value="Unassembled WGS sequence"/>
</dbReference>
<evidence type="ECO:0000313" key="4">
    <source>
        <dbReference type="EMBL" id="GLS22707.1"/>
    </source>
</evidence>
<dbReference type="Gene3D" id="3.40.50.720">
    <property type="entry name" value="NAD(P)-binding Rossmann-like Domain"/>
    <property type="match status" value="1"/>
</dbReference>
<feature type="domain" description="NAD-dependent epimerase/dehydratase" evidence="3">
    <location>
        <begin position="15"/>
        <end position="220"/>
    </location>
</feature>
<evidence type="ECO:0000259" key="3">
    <source>
        <dbReference type="Pfam" id="PF01370"/>
    </source>
</evidence>
<evidence type="ECO:0000313" key="5">
    <source>
        <dbReference type="Proteomes" id="UP001156882"/>
    </source>
</evidence>
<sequence length="295" mass="31056">MLHHLHSVPVRPERVVVIGAGGFVGGAVKQAAEAAGIEVLGLARSDVDLSAPDAGRKLAGSLRAGDAVVAATAKAPCRNLDMLIENLAITRAMIAALDAVPVAHVINISSDAVYGDEPVPLTENAPTAPGSYHGAMHLAREIAFRSEIKAPLAILRPTLVYGASDPHNGYGPNRFRRLANAGEDIVLFGAGEERRDHVLIEDVAEIVLRVLMYRSTGTLNVATGEVHSFRTIADLAIAAASSASVIKETPRSGPMPHNGYRPFDIAGTRAAFPGFEYVKLPAGIRHVQEQTVGHG</sequence>
<keyword evidence="5" id="KW-1185">Reference proteome</keyword>
<protein>
    <submittedName>
        <fullName evidence="4">NAD-dependent dehydratase</fullName>
    </submittedName>
</protein>
<name>A0ABQ6CWQ1_9HYPH</name>
<dbReference type="EMBL" id="BSPC01000066">
    <property type="protein sequence ID" value="GLS22707.1"/>
    <property type="molecule type" value="Genomic_DNA"/>
</dbReference>
<dbReference type="InterPro" id="IPR036291">
    <property type="entry name" value="NAD(P)-bd_dom_sf"/>
</dbReference>
<accession>A0ABQ6CWQ1</accession>
<proteinExistence type="inferred from homology"/>
<dbReference type="SUPFAM" id="SSF51735">
    <property type="entry name" value="NAD(P)-binding Rossmann-fold domains"/>
    <property type="match status" value="1"/>
</dbReference>